<protein>
    <submittedName>
        <fullName evidence="2">Uncharacterized protein</fullName>
    </submittedName>
</protein>
<dbReference type="OrthoDB" id="8055291at2759"/>
<dbReference type="EMBL" id="BGZK01001801">
    <property type="protein sequence ID" value="GBP86554.1"/>
    <property type="molecule type" value="Genomic_DNA"/>
</dbReference>
<dbReference type="Proteomes" id="UP000299102">
    <property type="component" value="Unassembled WGS sequence"/>
</dbReference>
<proteinExistence type="predicted"/>
<evidence type="ECO:0000313" key="3">
    <source>
        <dbReference type="Proteomes" id="UP000299102"/>
    </source>
</evidence>
<feature type="compositionally biased region" description="Basic and acidic residues" evidence="1">
    <location>
        <begin position="211"/>
        <end position="233"/>
    </location>
</feature>
<evidence type="ECO:0000256" key="1">
    <source>
        <dbReference type="SAM" id="MobiDB-lite"/>
    </source>
</evidence>
<keyword evidence="3" id="KW-1185">Reference proteome</keyword>
<organism evidence="2 3">
    <name type="scientific">Eumeta variegata</name>
    <name type="common">Bagworm moth</name>
    <name type="synonym">Eumeta japonica</name>
    <dbReference type="NCBI Taxonomy" id="151549"/>
    <lineage>
        <taxon>Eukaryota</taxon>
        <taxon>Metazoa</taxon>
        <taxon>Ecdysozoa</taxon>
        <taxon>Arthropoda</taxon>
        <taxon>Hexapoda</taxon>
        <taxon>Insecta</taxon>
        <taxon>Pterygota</taxon>
        <taxon>Neoptera</taxon>
        <taxon>Endopterygota</taxon>
        <taxon>Lepidoptera</taxon>
        <taxon>Glossata</taxon>
        <taxon>Ditrysia</taxon>
        <taxon>Tineoidea</taxon>
        <taxon>Psychidae</taxon>
        <taxon>Oiketicinae</taxon>
        <taxon>Eumeta</taxon>
    </lineage>
</organism>
<gene>
    <name evidence="2" type="ORF">EVAR_69074_1</name>
</gene>
<feature type="region of interest" description="Disordered" evidence="1">
    <location>
        <begin position="206"/>
        <end position="241"/>
    </location>
</feature>
<name>A0A4C1ZHG9_EUMVA</name>
<reference evidence="2 3" key="1">
    <citation type="journal article" date="2019" name="Commun. Biol.">
        <title>The bagworm genome reveals a unique fibroin gene that provides high tensile strength.</title>
        <authorList>
            <person name="Kono N."/>
            <person name="Nakamura H."/>
            <person name="Ohtoshi R."/>
            <person name="Tomita M."/>
            <person name="Numata K."/>
            <person name="Arakawa K."/>
        </authorList>
    </citation>
    <scope>NUCLEOTIDE SEQUENCE [LARGE SCALE GENOMIC DNA]</scope>
</reference>
<sequence>MTPSGDVQHITRRRHSRAVRPRSVKLEVVRPVARLAVKNCEADAAGYVSLVEDEYKAISDVDKYYTKSVPASAHAYYHHVMWWHRIALCAAKRGTASLNQQQLIDFIQGYTSCEVAAGAGTYLSGLGDFEDGTGVKHYPRASEPNVDWHFGEISPQTHRDYEYRIAPTVSLHRVLQDVAATVARRENDAWLPPGLVPEPEEQFELANEVSDEQRQLRNRRRNDEERGVEKVGEDLAAAEEEEDVEEEEAYVPNLPTVNLLGWRAAAQLKTRISTQRCVQHSKFSIPMTSSWLIGDTHYIAASLSSCYAAYVNASATSTSYCQLPP</sequence>
<accession>A0A4C1ZHG9</accession>
<dbReference type="AlphaFoldDB" id="A0A4C1ZHG9"/>
<comment type="caution">
    <text evidence="2">The sequence shown here is derived from an EMBL/GenBank/DDBJ whole genome shotgun (WGS) entry which is preliminary data.</text>
</comment>
<evidence type="ECO:0000313" key="2">
    <source>
        <dbReference type="EMBL" id="GBP86554.1"/>
    </source>
</evidence>